<proteinExistence type="predicted"/>
<name>A0A2S5KKH8_9PROT</name>
<evidence type="ECO:0000256" key="1">
    <source>
        <dbReference type="SAM" id="Phobius"/>
    </source>
</evidence>
<evidence type="ECO:0000313" key="2">
    <source>
        <dbReference type="EMBL" id="PPC75232.1"/>
    </source>
</evidence>
<reference evidence="2 3" key="1">
    <citation type="submission" date="2018-02" db="EMBL/GenBank/DDBJ databases">
        <title>novel marine gammaproteobacteria from coastal saline agro ecosystem.</title>
        <authorList>
            <person name="Krishnan R."/>
            <person name="Ramesh Kumar N."/>
        </authorList>
    </citation>
    <scope>NUCLEOTIDE SEQUENCE [LARGE SCALE GENOMIC DNA]</scope>
    <source>
        <strain evidence="2 3">228</strain>
    </source>
</reference>
<dbReference type="EMBL" id="PRLP01000106">
    <property type="protein sequence ID" value="PPC75232.1"/>
    <property type="molecule type" value="Genomic_DNA"/>
</dbReference>
<keyword evidence="1" id="KW-0472">Membrane</keyword>
<evidence type="ECO:0000313" key="3">
    <source>
        <dbReference type="Proteomes" id="UP000238196"/>
    </source>
</evidence>
<accession>A0A2S5KKH8</accession>
<comment type="caution">
    <text evidence="2">The sequence shown here is derived from an EMBL/GenBank/DDBJ whole genome shotgun (WGS) entry which is preliminary data.</text>
</comment>
<dbReference type="Proteomes" id="UP000238196">
    <property type="component" value="Unassembled WGS sequence"/>
</dbReference>
<sequence>MPLAEKGKDMRAVLKWTGWVVLALGLCLAGVLGYFWATYIDKEITSGEGYGFVIGESKQQVAERFAQLKGDYEDAHVYITAGSRSGDHFAVDATADNLPQIQNYDDWDVLLEGKAAFGNSIKLDFADDHLVKIYRHRQRFEIP</sequence>
<gene>
    <name evidence="2" type="ORF">C4K68_21580</name>
</gene>
<feature type="transmembrane region" description="Helical" evidence="1">
    <location>
        <begin position="12"/>
        <end position="36"/>
    </location>
</feature>
<protein>
    <submittedName>
        <fullName evidence="2">Uncharacterized protein</fullName>
    </submittedName>
</protein>
<keyword evidence="1" id="KW-0812">Transmembrane</keyword>
<dbReference type="AlphaFoldDB" id="A0A2S5KKH8"/>
<keyword evidence="1" id="KW-1133">Transmembrane helix</keyword>
<organism evidence="2 3">
    <name type="scientific">Proteobacteria bacterium 228</name>
    <dbReference type="NCBI Taxonomy" id="2083153"/>
    <lineage>
        <taxon>Bacteria</taxon>
        <taxon>Pseudomonadati</taxon>
        <taxon>Pseudomonadota</taxon>
    </lineage>
</organism>